<dbReference type="EMBL" id="FNNO01000007">
    <property type="protein sequence ID" value="SDW92727.1"/>
    <property type="molecule type" value="Genomic_DNA"/>
</dbReference>
<evidence type="ECO:0000256" key="1">
    <source>
        <dbReference type="SAM" id="Phobius"/>
    </source>
</evidence>
<sequence>MVAAFIAVAIVSILYLLLVVFISIALAFALGKWTGQLYCGFLIVTGLYFVAGLVIWLTKEQLLRFPIMNAILKQLSNERSDEED</sequence>
<accession>A0A8X8LDP3</accession>
<evidence type="ECO:0000313" key="2">
    <source>
        <dbReference type="EMBL" id="SDW92727.1"/>
    </source>
</evidence>
<feature type="transmembrane region" description="Helical" evidence="1">
    <location>
        <begin position="6"/>
        <end position="30"/>
    </location>
</feature>
<gene>
    <name evidence="2" type="ORF">SAMN05444410_10767</name>
</gene>
<name>A0A8X8LDP3_9BACT</name>
<reference evidence="2 3" key="1">
    <citation type="submission" date="2016-10" db="EMBL/GenBank/DDBJ databases">
        <authorList>
            <person name="Varghese N."/>
            <person name="Submissions S."/>
        </authorList>
    </citation>
    <scope>NUCLEOTIDE SEQUENCE [LARGE SCALE GENOMIC DNA]</scope>
    <source>
        <strain evidence="2 3">DSM 25353</strain>
    </source>
</reference>
<comment type="caution">
    <text evidence="2">The sequence shown here is derived from an EMBL/GenBank/DDBJ whole genome shotgun (WGS) entry which is preliminary data.</text>
</comment>
<keyword evidence="3" id="KW-1185">Reference proteome</keyword>
<evidence type="ECO:0008006" key="4">
    <source>
        <dbReference type="Google" id="ProtNLM"/>
    </source>
</evidence>
<proteinExistence type="predicted"/>
<dbReference type="RefSeq" id="WP_092723719.1">
    <property type="nucleotide sequence ID" value="NZ_FNNO01000007.1"/>
</dbReference>
<feature type="transmembrane region" description="Helical" evidence="1">
    <location>
        <begin position="37"/>
        <end position="58"/>
    </location>
</feature>
<evidence type="ECO:0000313" key="3">
    <source>
        <dbReference type="Proteomes" id="UP000198711"/>
    </source>
</evidence>
<keyword evidence="1" id="KW-1133">Transmembrane helix</keyword>
<organism evidence="2 3">
    <name type="scientific">Hydrobacter penzbergensis</name>
    <dbReference type="NCBI Taxonomy" id="1235997"/>
    <lineage>
        <taxon>Bacteria</taxon>
        <taxon>Pseudomonadati</taxon>
        <taxon>Bacteroidota</taxon>
        <taxon>Chitinophagia</taxon>
        <taxon>Chitinophagales</taxon>
        <taxon>Chitinophagaceae</taxon>
        <taxon>Hydrobacter</taxon>
    </lineage>
</organism>
<dbReference type="AlphaFoldDB" id="A0A8X8LDP3"/>
<dbReference type="Proteomes" id="UP000198711">
    <property type="component" value="Unassembled WGS sequence"/>
</dbReference>
<protein>
    <recommendedName>
        <fullName evidence="4">Phage holin family protein</fullName>
    </recommendedName>
</protein>
<keyword evidence="1" id="KW-0812">Transmembrane</keyword>
<keyword evidence="1" id="KW-0472">Membrane</keyword>